<evidence type="ECO:0000313" key="7">
    <source>
        <dbReference type="Proteomes" id="UP000771797"/>
    </source>
</evidence>
<evidence type="ECO:0000256" key="2">
    <source>
        <dbReference type="ARBA" id="ARBA00023125"/>
    </source>
</evidence>
<evidence type="ECO:0000256" key="4">
    <source>
        <dbReference type="PROSITE-ProRule" id="PRU00335"/>
    </source>
</evidence>
<evidence type="ECO:0000256" key="1">
    <source>
        <dbReference type="ARBA" id="ARBA00023015"/>
    </source>
</evidence>
<evidence type="ECO:0000313" key="6">
    <source>
        <dbReference type="EMBL" id="KAF0807999.1"/>
    </source>
</evidence>
<keyword evidence="3" id="KW-0804">Transcription</keyword>
<keyword evidence="2 4" id="KW-0238">DNA-binding</keyword>
<dbReference type="Proteomes" id="UP000771797">
    <property type="component" value="Unassembled WGS sequence"/>
</dbReference>
<name>A0ABQ6YD95_9GAMM</name>
<evidence type="ECO:0000256" key="3">
    <source>
        <dbReference type="ARBA" id="ARBA00023163"/>
    </source>
</evidence>
<dbReference type="PRINTS" id="PR00455">
    <property type="entry name" value="HTHTETR"/>
</dbReference>
<dbReference type="SUPFAM" id="SSF46689">
    <property type="entry name" value="Homeodomain-like"/>
    <property type="match status" value="1"/>
</dbReference>
<dbReference type="Pfam" id="PF13305">
    <property type="entry name" value="TetR_C_33"/>
    <property type="match status" value="1"/>
</dbReference>
<evidence type="ECO:0000259" key="5">
    <source>
        <dbReference type="PROSITE" id="PS50977"/>
    </source>
</evidence>
<dbReference type="InterPro" id="IPR050109">
    <property type="entry name" value="HTH-type_TetR-like_transc_reg"/>
</dbReference>
<keyword evidence="1" id="KW-0805">Transcription regulation</keyword>
<accession>A0ABQ6YD95</accession>
<dbReference type="InterPro" id="IPR001647">
    <property type="entry name" value="HTH_TetR"/>
</dbReference>
<dbReference type="PROSITE" id="PS50977">
    <property type="entry name" value="HTH_TETR_2"/>
    <property type="match status" value="1"/>
</dbReference>
<comment type="caution">
    <text evidence="6">The sequence shown here is derived from an EMBL/GenBank/DDBJ whole genome shotgun (WGS) entry which is preliminary data.</text>
</comment>
<dbReference type="Gene3D" id="1.10.357.10">
    <property type="entry name" value="Tetracycline Repressor, domain 2"/>
    <property type="match status" value="1"/>
</dbReference>
<feature type="domain" description="HTH tetR-type" evidence="5">
    <location>
        <begin position="8"/>
        <end position="68"/>
    </location>
</feature>
<feature type="DNA-binding region" description="H-T-H motif" evidence="4">
    <location>
        <begin position="31"/>
        <end position="50"/>
    </location>
</feature>
<reference evidence="6 7" key="1">
    <citation type="submission" date="2012-09" db="EMBL/GenBank/DDBJ databases">
        <title>Genome Sequence of alkane-degrading Bacterium Alcanivorax sp. 6-D-6.</title>
        <authorList>
            <person name="Lai Q."/>
            <person name="Shao Z."/>
        </authorList>
    </citation>
    <scope>NUCLEOTIDE SEQUENCE [LARGE SCALE GENOMIC DNA]</scope>
    <source>
        <strain evidence="6 7">6-D-6</strain>
    </source>
</reference>
<protein>
    <submittedName>
        <fullName evidence="6">TetR family transcriptional regulator</fullName>
    </submittedName>
</protein>
<gene>
    <name evidence="6" type="ORF">A6D6_00389</name>
</gene>
<dbReference type="PANTHER" id="PTHR30055:SF220">
    <property type="entry name" value="TETR-FAMILY REGULATORY PROTEIN"/>
    <property type="match status" value="1"/>
</dbReference>
<keyword evidence="7" id="KW-1185">Reference proteome</keyword>
<dbReference type="EMBL" id="AQPF01000002">
    <property type="protein sequence ID" value="KAF0807999.1"/>
    <property type="molecule type" value="Genomic_DNA"/>
</dbReference>
<organism evidence="6 7">
    <name type="scientific">Alcanivorax xiamenensis</name>
    <dbReference type="NCBI Taxonomy" id="1177156"/>
    <lineage>
        <taxon>Bacteria</taxon>
        <taxon>Pseudomonadati</taxon>
        <taxon>Pseudomonadota</taxon>
        <taxon>Gammaproteobacteria</taxon>
        <taxon>Oceanospirillales</taxon>
        <taxon>Alcanivoracaceae</taxon>
        <taxon>Alcanivorax</taxon>
    </lineage>
</organism>
<dbReference type="Pfam" id="PF00440">
    <property type="entry name" value="TetR_N"/>
    <property type="match status" value="1"/>
</dbReference>
<proteinExistence type="predicted"/>
<sequence>MSSTYHHGDLYRQALEQAQTLLHEDGVAAVTLRALARRLQVTAPALYRHFRNRDSLLAALAEHGFLKLRQQLLAVQRDDALERLTGIGQAYIAFAQARPNLYRLMFGGQLLPRGAHPDLDTAGLGAFAVLQKSIDDALAADYLNGQPAGPLAAAAWSLVHGFAELTIDGHLPDEQQAPGLAALVTRLLLPGGPPSDDNNNPQHQP</sequence>
<dbReference type="SUPFAM" id="SSF48498">
    <property type="entry name" value="Tetracyclin repressor-like, C-terminal domain"/>
    <property type="match status" value="1"/>
</dbReference>
<dbReference type="RefSeq" id="WP_159659760.1">
    <property type="nucleotide sequence ID" value="NZ_AQPF01000002.1"/>
</dbReference>
<dbReference type="InterPro" id="IPR009057">
    <property type="entry name" value="Homeodomain-like_sf"/>
</dbReference>
<dbReference type="InterPro" id="IPR025996">
    <property type="entry name" value="MT1864/Rv1816-like_C"/>
</dbReference>
<dbReference type="InterPro" id="IPR036271">
    <property type="entry name" value="Tet_transcr_reg_TetR-rel_C_sf"/>
</dbReference>
<dbReference type="PANTHER" id="PTHR30055">
    <property type="entry name" value="HTH-TYPE TRANSCRIPTIONAL REGULATOR RUTR"/>
    <property type="match status" value="1"/>
</dbReference>